<dbReference type="PANTHER" id="PTHR38448:SF2">
    <property type="entry name" value="REGULATORY PROTEIN YLBF"/>
    <property type="match status" value="1"/>
</dbReference>
<sequence length="147" mass="16504">MMMTDEWMRVIDMAEELSDMLLRSEVVKTYQDAYARVYSNSDLRKKIIDFNKMKEQYEEVQRFGRYHPDYKVIMKEIRLQKRALDLREEVAALRLAENDVQSLLDEVGILIGNSVSEAVKVPAGDGAFTNSSCGGGCSSGGSCSCSA</sequence>
<gene>
    <name evidence="1" type="primary">ylbF</name>
    <name evidence="1" type="ORF">HMPREF9372_0756</name>
</gene>
<dbReference type="AlphaFoldDB" id="F9DPM6"/>
<protein>
    <submittedName>
        <fullName evidence="1">Regulatory protein YlbF</fullName>
    </submittedName>
</protein>
<accession>F9DPM6</accession>
<name>F9DPM6_9BACL</name>
<dbReference type="Proteomes" id="UP000005316">
    <property type="component" value="Unassembled WGS sequence"/>
</dbReference>
<organism evidence="1 2">
    <name type="scientific">Sporosarcina newyorkensis 2681</name>
    <dbReference type="NCBI Taxonomy" id="1027292"/>
    <lineage>
        <taxon>Bacteria</taxon>
        <taxon>Bacillati</taxon>
        <taxon>Bacillota</taxon>
        <taxon>Bacilli</taxon>
        <taxon>Bacillales</taxon>
        <taxon>Caryophanaceae</taxon>
        <taxon>Sporosarcina</taxon>
    </lineage>
</organism>
<dbReference type="SUPFAM" id="SSF158622">
    <property type="entry name" value="YheA/YmcA-like"/>
    <property type="match status" value="1"/>
</dbReference>
<dbReference type="Gene3D" id="1.20.1500.10">
    <property type="entry name" value="YheA/YmcA-like"/>
    <property type="match status" value="1"/>
</dbReference>
<dbReference type="Pfam" id="PF06133">
    <property type="entry name" value="Com_YlbF"/>
    <property type="match status" value="1"/>
</dbReference>
<dbReference type="InterPro" id="IPR023378">
    <property type="entry name" value="YheA/YmcA-like_dom_sf"/>
</dbReference>
<dbReference type="PANTHER" id="PTHR38448">
    <property type="entry name" value="REGULATORY PROTEIN YLBF-RELATED"/>
    <property type="match status" value="1"/>
</dbReference>
<evidence type="ECO:0000313" key="2">
    <source>
        <dbReference type="Proteomes" id="UP000005316"/>
    </source>
</evidence>
<proteinExistence type="predicted"/>
<dbReference type="InterPro" id="IPR010368">
    <property type="entry name" value="Com_YlbF"/>
</dbReference>
<comment type="caution">
    <text evidence="1">The sequence shown here is derived from an EMBL/GenBank/DDBJ whole genome shotgun (WGS) entry which is preliminary data.</text>
</comment>
<dbReference type="HOGENOM" id="CLU_114090_0_0_9"/>
<evidence type="ECO:0000313" key="1">
    <source>
        <dbReference type="EMBL" id="EGQ27308.1"/>
    </source>
</evidence>
<dbReference type="InterPro" id="IPR052767">
    <property type="entry name" value="Bact_com_dev_regulator"/>
</dbReference>
<dbReference type="OrthoDB" id="2157513at2"/>
<dbReference type="STRING" id="759851.SAMN04244570_2511"/>
<dbReference type="RefSeq" id="WP_009765623.1">
    <property type="nucleotide sequence ID" value="NZ_GL982997.1"/>
</dbReference>
<dbReference type="EMBL" id="AFPZ01000019">
    <property type="protein sequence ID" value="EGQ27308.1"/>
    <property type="molecule type" value="Genomic_DNA"/>
</dbReference>
<dbReference type="eggNOG" id="COG3679">
    <property type="taxonomic scope" value="Bacteria"/>
</dbReference>
<reference evidence="1 2" key="1">
    <citation type="submission" date="2011-04" db="EMBL/GenBank/DDBJ databases">
        <authorList>
            <person name="Muzny D."/>
            <person name="Qin X."/>
            <person name="Deng J."/>
            <person name="Jiang H."/>
            <person name="Liu Y."/>
            <person name="Qu J."/>
            <person name="Song X.-Z."/>
            <person name="Zhang L."/>
            <person name="Thornton R."/>
            <person name="Coyle M."/>
            <person name="Francisco L."/>
            <person name="Jackson L."/>
            <person name="Javaid M."/>
            <person name="Korchina V."/>
            <person name="Kovar C."/>
            <person name="Mata R."/>
            <person name="Mathew T."/>
            <person name="Ngo R."/>
            <person name="Nguyen L."/>
            <person name="Nguyen N."/>
            <person name="Okwuonu G."/>
            <person name="Ongeri F."/>
            <person name="Pham C."/>
            <person name="Simmons D."/>
            <person name="Wilczek-Boney K."/>
            <person name="Hale W."/>
            <person name="Jakkamsetti A."/>
            <person name="Pham P."/>
            <person name="Ruth R."/>
            <person name="San Lucas F."/>
            <person name="Warren J."/>
            <person name="Zhang J."/>
            <person name="Zhao Z."/>
            <person name="Zhou C."/>
            <person name="Zhu D."/>
            <person name="Lee S."/>
            <person name="Bess C."/>
            <person name="Blankenburg K."/>
            <person name="Forbes L."/>
            <person name="Fu Q."/>
            <person name="Gubbala S."/>
            <person name="Hirani K."/>
            <person name="Jayaseelan J.C."/>
            <person name="Lara F."/>
            <person name="Munidasa M."/>
            <person name="Palculict T."/>
            <person name="Patil S."/>
            <person name="Pu L.-L."/>
            <person name="Saada N."/>
            <person name="Tang L."/>
            <person name="Weissenberger G."/>
            <person name="Zhu Y."/>
            <person name="Hemphill L."/>
            <person name="Shang Y."/>
            <person name="Youmans B."/>
            <person name="Ayvaz T."/>
            <person name="Ross M."/>
            <person name="Santibanez J."/>
            <person name="Aqrawi P."/>
            <person name="Gross S."/>
            <person name="Joshi V."/>
            <person name="Fowler G."/>
            <person name="Nazareth L."/>
            <person name="Reid J."/>
            <person name="Worley K."/>
            <person name="Petrosino J."/>
            <person name="Highlander S."/>
            <person name="Gibbs R."/>
        </authorList>
    </citation>
    <scope>NUCLEOTIDE SEQUENCE [LARGE SCALE GENOMIC DNA]</scope>
    <source>
        <strain evidence="1 2">2681</strain>
    </source>
</reference>